<proteinExistence type="predicted"/>
<evidence type="ECO:0000313" key="2">
    <source>
        <dbReference type="Proteomes" id="UP001381693"/>
    </source>
</evidence>
<evidence type="ECO:0000313" key="1">
    <source>
        <dbReference type="EMBL" id="KAK7085533.1"/>
    </source>
</evidence>
<keyword evidence="2" id="KW-1185">Reference proteome</keyword>
<sequence length="190" mass="21171">MLLYTITDIKAVLRKIGKDEDQKVALRMEFERDSGGVEFETDNAFCNCQTSPCYLVGLEMNYGFQHLCMTMIDLGTPSRNFSLCDETLNEETNFGGIEDTYISAKLIYTSDAYAELILNTNYVTPSNPDEISIVYYRDGETSCETHAVCQMTNTTCTASLTGIPQEAGLYQILVVSQAQSEIGSNLYGFE</sequence>
<dbReference type="AlphaFoldDB" id="A0AAN8XPV0"/>
<gene>
    <name evidence="1" type="ORF">SK128_020917</name>
</gene>
<organism evidence="1 2">
    <name type="scientific">Halocaridina rubra</name>
    <name type="common">Hawaiian red shrimp</name>
    <dbReference type="NCBI Taxonomy" id="373956"/>
    <lineage>
        <taxon>Eukaryota</taxon>
        <taxon>Metazoa</taxon>
        <taxon>Ecdysozoa</taxon>
        <taxon>Arthropoda</taxon>
        <taxon>Crustacea</taxon>
        <taxon>Multicrustacea</taxon>
        <taxon>Malacostraca</taxon>
        <taxon>Eumalacostraca</taxon>
        <taxon>Eucarida</taxon>
        <taxon>Decapoda</taxon>
        <taxon>Pleocyemata</taxon>
        <taxon>Caridea</taxon>
        <taxon>Atyoidea</taxon>
        <taxon>Atyidae</taxon>
        <taxon>Halocaridina</taxon>
    </lineage>
</organism>
<accession>A0AAN8XPV0</accession>
<reference evidence="1 2" key="1">
    <citation type="submission" date="2023-11" db="EMBL/GenBank/DDBJ databases">
        <title>Halocaridina rubra genome assembly.</title>
        <authorList>
            <person name="Smith C."/>
        </authorList>
    </citation>
    <scope>NUCLEOTIDE SEQUENCE [LARGE SCALE GENOMIC DNA]</scope>
    <source>
        <strain evidence="1">EP-1</strain>
        <tissue evidence="1">Whole</tissue>
    </source>
</reference>
<dbReference type="Proteomes" id="UP001381693">
    <property type="component" value="Unassembled WGS sequence"/>
</dbReference>
<feature type="non-terminal residue" evidence="1">
    <location>
        <position position="190"/>
    </location>
</feature>
<name>A0AAN8XPV0_HALRR</name>
<dbReference type="EMBL" id="JAXCGZ010000843">
    <property type="protein sequence ID" value="KAK7085533.1"/>
    <property type="molecule type" value="Genomic_DNA"/>
</dbReference>
<protein>
    <submittedName>
        <fullName evidence="1">Uncharacterized protein</fullName>
    </submittedName>
</protein>
<comment type="caution">
    <text evidence="1">The sequence shown here is derived from an EMBL/GenBank/DDBJ whole genome shotgun (WGS) entry which is preliminary data.</text>
</comment>